<sequence>MSSNRRVVVGHKLCSLWGVYADNRLPGPRLAGGWGIQGDNDDEEWAHLVYSLTAQNLL</sequence>
<name>A0ABD0JIS3_9CAEN</name>
<dbReference type="AlphaFoldDB" id="A0ABD0JIS3"/>
<comment type="caution">
    <text evidence="1">The sequence shown here is derived from an EMBL/GenBank/DDBJ whole genome shotgun (WGS) entry which is preliminary data.</text>
</comment>
<evidence type="ECO:0000313" key="1">
    <source>
        <dbReference type="EMBL" id="KAK7474878.1"/>
    </source>
</evidence>
<organism evidence="1 2">
    <name type="scientific">Batillaria attramentaria</name>
    <dbReference type="NCBI Taxonomy" id="370345"/>
    <lineage>
        <taxon>Eukaryota</taxon>
        <taxon>Metazoa</taxon>
        <taxon>Spiralia</taxon>
        <taxon>Lophotrochozoa</taxon>
        <taxon>Mollusca</taxon>
        <taxon>Gastropoda</taxon>
        <taxon>Caenogastropoda</taxon>
        <taxon>Sorbeoconcha</taxon>
        <taxon>Cerithioidea</taxon>
        <taxon>Batillariidae</taxon>
        <taxon>Batillaria</taxon>
    </lineage>
</organism>
<keyword evidence="2" id="KW-1185">Reference proteome</keyword>
<dbReference type="EMBL" id="JACVVK020000422">
    <property type="protein sequence ID" value="KAK7474878.1"/>
    <property type="molecule type" value="Genomic_DNA"/>
</dbReference>
<evidence type="ECO:0000313" key="2">
    <source>
        <dbReference type="Proteomes" id="UP001519460"/>
    </source>
</evidence>
<accession>A0ABD0JIS3</accession>
<protein>
    <submittedName>
        <fullName evidence="1">Uncharacterized protein</fullName>
    </submittedName>
</protein>
<dbReference type="Proteomes" id="UP001519460">
    <property type="component" value="Unassembled WGS sequence"/>
</dbReference>
<gene>
    <name evidence="1" type="ORF">BaRGS_00033880</name>
</gene>
<feature type="non-terminal residue" evidence="1">
    <location>
        <position position="58"/>
    </location>
</feature>
<proteinExistence type="predicted"/>
<reference evidence="1 2" key="1">
    <citation type="journal article" date="2023" name="Sci. Data">
        <title>Genome assembly of the Korean intertidal mud-creeper Batillaria attramentaria.</title>
        <authorList>
            <person name="Patra A.K."/>
            <person name="Ho P.T."/>
            <person name="Jun S."/>
            <person name="Lee S.J."/>
            <person name="Kim Y."/>
            <person name="Won Y.J."/>
        </authorList>
    </citation>
    <scope>NUCLEOTIDE SEQUENCE [LARGE SCALE GENOMIC DNA]</scope>
    <source>
        <strain evidence="1">Wonlab-2016</strain>
    </source>
</reference>